<dbReference type="EMBL" id="QFWT01000013">
    <property type="protein sequence ID" value="PWI31912.1"/>
    <property type="molecule type" value="Genomic_DNA"/>
</dbReference>
<evidence type="ECO:0000313" key="1">
    <source>
        <dbReference type="EMBL" id="PWI31912.1"/>
    </source>
</evidence>
<organism evidence="1 2">
    <name type="scientific">Vibrio albus</name>
    <dbReference type="NCBI Taxonomy" id="2200953"/>
    <lineage>
        <taxon>Bacteria</taxon>
        <taxon>Pseudomonadati</taxon>
        <taxon>Pseudomonadota</taxon>
        <taxon>Gammaproteobacteria</taxon>
        <taxon>Vibrionales</taxon>
        <taxon>Vibrionaceae</taxon>
        <taxon>Vibrio</taxon>
    </lineage>
</organism>
<accession>A0A2U3B567</accession>
<evidence type="ECO:0000313" key="2">
    <source>
        <dbReference type="Proteomes" id="UP000245362"/>
    </source>
</evidence>
<dbReference type="AlphaFoldDB" id="A0A2U3B567"/>
<comment type="caution">
    <text evidence="1">The sequence shown here is derived from an EMBL/GenBank/DDBJ whole genome shotgun (WGS) entry which is preliminary data.</text>
</comment>
<dbReference type="RefSeq" id="WP_109321071.1">
    <property type="nucleotide sequence ID" value="NZ_QFWT01000013.1"/>
</dbReference>
<reference evidence="1 2" key="1">
    <citation type="submission" date="2018-05" db="EMBL/GenBank/DDBJ databases">
        <title>Vibrio limimaris sp. nov., isolated from marine sediment.</title>
        <authorList>
            <person name="Li C.-M."/>
        </authorList>
    </citation>
    <scope>NUCLEOTIDE SEQUENCE [LARGE SCALE GENOMIC DNA]</scope>
    <source>
        <strain evidence="1 2">E4404</strain>
    </source>
</reference>
<name>A0A2U3B567_9VIBR</name>
<proteinExistence type="predicted"/>
<sequence length="121" mass="13585">MEILIVINNQKTGWQILESTYSVSSGFPYSDKQGLTLRFDMLPDPSYFTVEIRPWHPERPLLLTSLMEPFKDTCALFEIIQCGKVVGKGTLYINTDGTFAGGSGQWSAQPQKGIAHFKLLK</sequence>
<dbReference type="Proteomes" id="UP000245362">
    <property type="component" value="Unassembled WGS sequence"/>
</dbReference>
<protein>
    <submittedName>
        <fullName evidence="1">Uncharacterized protein</fullName>
    </submittedName>
</protein>
<gene>
    <name evidence="1" type="ORF">DI392_17935</name>
</gene>
<keyword evidence="2" id="KW-1185">Reference proteome</keyword>